<dbReference type="RefSeq" id="YP_008437131.1">
    <property type="nucleotide sequence ID" value="NC_022098.1"/>
</dbReference>
<proteinExistence type="predicted"/>
<sequence length="110" mass="11651">MAYYDPDSFLGNGAFLGMEPGAFPAAYARAPNDRQPPAGNNGGRFRGIAQPPTKGRTARARTVNSRASPGAFFDPAGDALPQYEEQPERLSGGFRKLVILGEQPADPATV</sequence>
<evidence type="ECO:0000256" key="1">
    <source>
        <dbReference type="SAM" id="MobiDB-lite"/>
    </source>
</evidence>
<name>S4VUP2_9VIRU</name>
<evidence type="ECO:0000313" key="3">
    <source>
        <dbReference type="Proteomes" id="UP000204584"/>
    </source>
</evidence>
<gene>
    <name evidence="2" type="ORF">psal_cds_382</name>
</gene>
<dbReference type="EMBL" id="KC977571">
    <property type="protein sequence ID" value="AGO84063.1"/>
    <property type="molecule type" value="Genomic_DNA"/>
</dbReference>
<feature type="region of interest" description="Disordered" evidence="1">
    <location>
        <begin position="27"/>
        <end position="79"/>
    </location>
</feature>
<protein>
    <submittedName>
        <fullName evidence="2">Uncharacterized protein</fullName>
    </submittedName>
</protein>
<dbReference type="GeneID" id="16605850"/>
<reference evidence="2 3" key="1">
    <citation type="journal article" date="2013" name="Science">
        <title>Pandoraviruses: amoeba viruses with genomes up to 2.5 Mb reaching that of parasitic eukaryotes.</title>
        <authorList>
            <person name="Philippe N."/>
            <person name="Legendre M."/>
            <person name="Doutre G."/>
            <person name="Coute Y."/>
            <person name="Poirot O."/>
            <person name="Lescot M."/>
            <person name="Arslan D."/>
            <person name="Seltzer V."/>
            <person name="Bertaux L."/>
            <person name="Bruley C."/>
            <person name="Garin J."/>
            <person name="Claverie J.M."/>
            <person name="Abergel C."/>
        </authorList>
    </citation>
    <scope>NUCLEOTIDE SEQUENCE [LARGE SCALE GENOMIC DNA]</scope>
</reference>
<dbReference type="KEGG" id="vg:16605850"/>
<keyword evidence="3" id="KW-1185">Reference proteome</keyword>
<accession>S4VUP2</accession>
<organism evidence="2 3">
    <name type="scientific">Pandoravirus salinus</name>
    <dbReference type="NCBI Taxonomy" id="1349410"/>
    <lineage>
        <taxon>Viruses</taxon>
        <taxon>Pandoravirus</taxon>
    </lineage>
</organism>
<evidence type="ECO:0000313" key="2">
    <source>
        <dbReference type="EMBL" id="AGO84063.1"/>
    </source>
</evidence>
<dbReference type="Proteomes" id="UP000204584">
    <property type="component" value="Segment"/>
</dbReference>